<sequence length="499" mass="50193">MRKRLQETALTVGAILGTLCLLGGIAAIAFGITPLVFTSGSMEPSIPTGSVAMSRTVPATDVHVGDVVSVHSADGSRITHRVDEIGTVTGNSVVLNLKGDANAAVDSEQYVVVDADRVLFSVPYLGYVVAWLSTPFAWITGGVLASVLLWVAFAPDVRRLSQPSGRHAAAASVAAVVVVSSIVGVGFSRSTATEAAPLDVATAQASITPVVLGRPASFTCANAAGSAVDLSWPNVTRATGYRLVFTPPLGANPTTIDVTPSATATTTYRPAAGLTNLLNLGDIRVTLQTVYNNFISSQSVTQTIVALTSLAYACKTAGTVTPAAAAPRSARIAEAPASTSTTEAPAPSTAATSSPAETATTTTTTVPETSAAPTTTTSAPEAQTAEPLVPDTTTPAVTTPPPPPASAFIAEGSSTSSGGYTAGVDGGSLVITDTIGRVVYEGPASSSDRYGSGAVWSSDGSLYVLSDASPVQISPAEDGTFAAVVISPAALPSDISALL</sequence>
<gene>
    <name evidence="4" type="ORF">SAMN05421642_10880</name>
</gene>
<name>A0A239J742_9NOCA</name>
<keyword evidence="5" id="KW-1185">Reference proteome</keyword>
<dbReference type="CDD" id="cd06530">
    <property type="entry name" value="S26_SPase_I"/>
    <property type="match status" value="1"/>
</dbReference>
<dbReference type="RefSeq" id="WP_176444301.1">
    <property type="nucleotide sequence ID" value="NZ_FZOW01000008.1"/>
</dbReference>
<accession>A0A239J742</accession>
<protein>
    <recommendedName>
        <fullName evidence="1">Signal peptidase I</fullName>
        <ecNumber evidence="1">3.4.21.89</ecNumber>
    </recommendedName>
</protein>
<dbReference type="InterPro" id="IPR019533">
    <property type="entry name" value="Peptidase_S26"/>
</dbReference>
<feature type="transmembrane region" description="Helical" evidence="3">
    <location>
        <begin position="167"/>
        <end position="187"/>
    </location>
</feature>
<dbReference type="AlphaFoldDB" id="A0A239J742"/>
<organism evidence="4 5">
    <name type="scientific">Rhodococcoides kyotonense</name>
    <dbReference type="NCBI Taxonomy" id="398843"/>
    <lineage>
        <taxon>Bacteria</taxon>
        <taxon>Bacillati</taxon>
        <taxon>Actinomycetota</taxon>
        <taxon>Actinomycetes</taxon>
        <taxon>Mycobacteriales</taxon>
        <taxon>Nocardiaceae</taxon>
        <taxon>Rhodococcoides</taxon>
    </lineage>
</organism>
<evidence type="ECO:0000313" key="5">
    <source>
        <dbReference type="Proteomes" id="UP000198327"/>
    </source>
</evidence>
<evidence type="ECO:0000256" key="2">
    <source>
        <dbReference type="SAM" id="MobiDB-lite"/>
    </source>
</evidence>
<feature type="compositionally biased region" description="Low complexity" evidence="2">
    <location>
        <begin position="323"/>
        <end position="397"/>
    </location>
</feature>
<reference evidence="5" key="1">
    <citation type="submission" date="2017-06" db="EMBL/GenBank/DDBJ databases">
        <authorList>
            <person name="Varghese N."/>
            <person name="Submissions S."/>
        </authorList>
    </citation>
    <scope>NUCLEOTIDE SEQUENCE [LARGE SCALE GENOMIC DNA]</scope>
    <source>
        <strain evidence="5">JCM 23211</strain>
    </source>
</reference>
<dbReference type="GO" id="GO:0016020">
    <property type="term" value="C:membrane"/>
    <property type="evidence" value="ECO:0007669"/>
    <property type="project" value="UniProtKB-UniRule"/>
</dbReference>
<dbReference type="Proteomes" id="UP000198327">
    <property type="component" value="Unassembled WGS sequence"/>
</dbReference>
<dbReference type="NCBIfam" id="TIGR02228">
    <property type="entry name" value="sigpep_I_arch"/>
    <property type="match status" value="1"/>
</dbReference>
<proteinExistence type="predicted"/>
<evidence type="ECO:0000256" key="1">
    <source>
        <dbReference type="NCBIfam" id="TIGR02228"/>
    </source>
</evidence>
<feature type="transmembrane region" description="Helical" evidence="3">
    <location>
        <begin position="136"/>
        <end position="155"/>
    </location>
</feature>
<keyword evidence="3" id="KW-1133">Transmembrane helix</keyword>
<dbReference type="EMBL" id="FZOW01000008">
    <property type="protein sequence ID" value="SNT01589.1"/>
    <property type="molecule type" value="Genomic_DNA"/>
</dbReference>
<dbReference type="InterPro" id="IPR001733">
    <property type="entry name" value="Peptidase_S26B"/>
</dbReference>
<keyword evidence="3" id="KW-0812">Transmembrane</keyword>
<feature type="region of interest" description="Disordered" evidence="2">
    <location>
        <begin position="323"/>
        <end position="412"/>
    </location>
</feature>
<dbReference type="GO" id="GO:0006465">
    <property type="term" value="P:signal peptide processing"/>
    <property type="evidence" value="ECO:0007669"/>
    <property type="project" value="UniProtKB-UniRule"/>
</dbReference>
<dbReference type="EC" id="3.4.21.89" evidence="1"/>
<dbReference type="GO" id="GO:0004252">
    <property type="term" value="F:serine-type endopeptidase activity"/>
    <property type="evidence" value="ECO:0007669"/>
    <property type="project" value="UniProtKB-UniRule"/>
</dbReference>
<dbReference type="GO" id="GO:0009003">
    <property type="term" value="F:signal peptidase activity"/>
    <property type="evidence" value="ECO:0007669"/>
    <property type="project" value="UniProtKB-EC"/>
</dbReference>
<feature type="transmembrane region" description="Helical" evidence="3">
    <location>
        <begin position="12"/>
        <end position="37"/>
    </location>
</feature>
<evidence type="ECO:0000256" key="3">
    <source>
        <dbReference type="SAM" id="Phobius"/>
    </source>
</evidence>
<evidence type="ECO:0000313" key="4">
    <source>
        <dbReference type="EMBL" id="SNT01589.1"/>
    </source>
</evidence>
<keyword evidence="3" id="KW-0472">Membrane</keyword>